<gene>
    <name evidence="7" type="ORF">TRL7639_01172</name>
</gene>
<dbReference type="InterPro" id="IPR050307">
    <property type="entry name" value="Sterol_Desaturase_Related"/>
</dbReference>
<dbReference type="PANTHER" id="PTHR11863">
    <property type="entry name" value="STEROL DESATURASE"/>
    <property type="match status" value="1"/>
</dbReference>
<evidence type="ECO:0000313" key="7">
    <source>
        <dbReference type="EMBL" id="SLN29190.1"/>
    </source>
</evidence>
<feature type="transmembrane region" description="Helical" evidence="5">
    <location>
        <begin position="169"/>
        <end position="189"/>
    </location>
</feature>
<evidence type="ECO:0000256" key="4">
    <source>
        <dbReference type="ARBA" id="ARBA00023136"/>
    </source>
</evidence>
<dbReference type="Pfam" id="PF04116">
    <property type="entry name" value="FA_hydroxylase"/>
    <property type="match status" value="1"/>
</dbReference>
<keyword evidence="8" id="KW-1185">Reference proteome</keyword>
<evidence type="ECO:0000256" key="5">
    <source>
        <dbReference type="SAM" id="Phobius"/>
    </source>
</evidence>
<dbReference type="RefSeq" id="WP_085794813.1">
    <property type="nucleotide sequence ID" value="NZ_FWFO01000001.1"/>
</dbReference>
<name>A0A1Y5RZE0_9RHOB</name>
<dbReference type="GO" id="GO:0016020">
    <property type="term" value="C:membrane"/>
    <property type="evidence" value="ECO:0007669"/>
    <property type="project" value="UniProtKB-SubCell"/>
</dbReference>
<dbReference type="InterPro" id="IPR006694">
    <property type="entry name" value="Fatty_acid_hydroxylase"/>
</dbReference>
<protein>
    <submittedName>
        <fullName evidence="7">Fatty acid hydroxylase superfamily protein</fullName>
    </submittedName>
</protein>
<dbReference type="GO" id="GO:0016491">
    <property type="term" value="F:oxidoreductase activity"/>
    <property type="evidence" value="ECO:0007669"/>
    <property type="project" value="InterPro"/>
</dbReference>
<evidence type="ECO:0000256" key="3">
    <source>
        <dbReference type="ARBA" id="ARBA00022989"/>
    </source>
</evidence>
<dbReference type="GO" id="GO:0005506">
    <property type="term" value="F:iron ion binding"/>
    <property type="evidence" value="ECO:0007669"/>
    <property type="project" value="InterPro"/>
</dbReference>
<proteinExistence type="predicted"/>
<dbReference type="EMBL" id="FWFO01000001">
    <property type="protein sequence ID" value="SLN29190.1"/>
    <property type="molecule type" value="Genomic_DNA"/>
</dbReference>
<dbReference type="AlphaFoldDB" id="A0A1Y5RZE0"/>
<keyword evidence="3 5" id="KW-1133">Transmembrane helix</keyword>
<feature type="transmembrane region" description="Helical" evidence="5">
    <location>
        <begin position="225"/>
        <end position="247"/>
    </location>
</feature>
<dbReference type="OrthoDB" id="9770329at2"/>
<feature type="transmembrane region" description="Helical" evidence="5">
    <location>
        <begin position="73"/>
        <end position="98"/>
    </location>
</feature>
<dbReference type="GO" id="GO:0008610">
    <property type="term" value="P:lipid biosynthetic process"/>
    <property type="evidence" value="ECO:0007669"/>
    <property type="project" value="InterPro"/>
</dbReference>
<feature type="domain" description="Fatty acid hydroxylase" evidence="6">
    <location>
        <begin position="176"/>
        <end position="305"/>
    </location>
</feature>
<evidence type="ECO:0000259" key="6">
    <source>
        <dbReference type="Pfam" id="PF04116"/>
    </source>
</evidence>
<evidence type="ECO:0000256" key="2">
    <source>
        <dbReference type="ARBA" id="ARBA00022692"/>
    </source>
</evidence>
<evidence type="ECO:0000313" key="8">
    <source>
        <dbReference type="Proteomes" id="UP000193077"/>
    </source>
</evidence>
<reference evidence="7 8" key="1">
    <citation type="submission" date="2017-03" db="EMBL/GenBank/DDBJ databases">
        <authorList>
            <person name="Afonso C.L."/>
            <person name="Miller P.J."/>
            <person name="Scott M.A."/>
            <person name="Spackman E."/>
            <person name="Goraichik I."/>
            <person name="Dimitrov K.M."/>
            <person name="Suarez D.L."/>
            <person name="Swayne D.E."/>
        </authorList>
    </citation>
    <scope>NUCLEOTIDE SEQUENCE [LARGE SCALE GENOMIC DNA]</scope>
    <source>
        <strain evidence="7 8">CECT 7639</strain>
    </source>
</reference>
<sequence>MSDHPKLPGWAHTPDVPIAVSPFFSWPPDPARMAQWLVVRWLGLAENVLVLLIAFISWTWLTPAMERMAVLSFDWIALIWLRNLALMILVAGGLHLFFFRARKQGERLKFDPRPLAGKGKQFTFANQVHDNMFWTLVSGVGCWTFFEVLMFHGMARGWVPMLVPSEHPVLFVLFFLLTPVWISFHFYWIHRALHWGPLYRLAHALHHRNVNVGPWSGLSMHPVEAFFFFTSILIHLVVPAHPLHILFHLQHQGLTAATSHTGFESLLVKDRKTLALGTFHHQMHHRYFEVNYGNLEMPWDKWFGSFHDGTPEAHARLKERRQRRAG</sequence>
<keyword evidence="4 5" id="KW-0472">Membrane</keyword>
<dbReference type="Proteomes" id="UP000193077">
    <property type="component" value="Unassembled WGS sequence"/>
</dbReference>
<feature type="transmembrane region" description="Helical" evidence="5">
    <location>
        <begin position="132"/>
        <end position="149"/>
    </location>
</feature>
<feature type="transmembrane region" description="Helical" evidence="5">
    <location>
        <begin position="38"/>
        <end position="61"/>
    </location>
</feature>
<keyword evidence="2 5" id="KW-0812">Transmembrane</keyword>
<evidence type="ECO:0000256" key="1">
    <source>
        <dbReference type="ARBA" id="ARBA00004370"/>
    </source>
</evidence>
<comment type="subcellular location">
    <subcellularLocation>
        <location evidence="1">Membrane</location>
    </subcellularLocation>
</comment>
<organism evidence="7 8">
    <name type="scientific">Falsiruegeria litorea R37</name>
    <dbReference type="NCBI Taxonomy" id="1200284"/>
    <lineage>
        <taxon>Bacteria</taxon>
        <taxon>Pseudomonadati</taxon>
        <taxon>Pseudomonadota</taxon>
        <taxon>Alphaproteobacteria</taxon>
        <taxon>Rhodobacterales</taxon>
        <taxon>Roseobacteraceae</taxon>
        <taxon>Falsiruegeria</taxon>
    </lineage>
</organism>
<accession>A0A1Y5RZE0</accession>